<keyword evidence="2" id="KW-0813">Transport</keyword>
<evidence type="ECO:0000256" key="4">
    <source>
        <dbReference type="ARBA" id="ARBA00022840"/>
    </source>
</evidence>
<evidence type="ECO:0000313" key="7">
    <source>
        <dbReference type="EMBL" id="TDY59482.1"/>
    </source>
</evidence>
<evidence type="ECO:0000259" key="6">
    <source>
        <dbReference type="PROSITE" id="PS50893"/>
    </source>
</evidence>
<dbReference type="AlphaFoldDB" id="A0A4R8M5H7"/>
<dbReference type="InterPro" id="IPR027417">
    <property type="entry name" value="P-loop_NTPase"/>
</dbReference>
<accession>A0A4R8M5H7</accession>
<dbReference type="GO" id="GO:0005524">
    <property type="term" value="F:ATP binding"/>
    <property type="evidence" value="ECO:0007669"/>
    <property type="project" value="UniProtKB-KW"/>
</dbReference>
<dbReference type="Gene3D" id="3.40.50.300">
    <property type="entry name" value="P-loop containing nucleotide triphosphate hydrolases"/>
    <property type="match status" value="1"/>
</dbReference>
<dbReference type="OrthoDB" id="9776369at2"/>
<comment type="caution">
    <text evidence="7">The sequence shown here is derived from an EMBL/GenBank/DDBJ whole genome shotgun (WGS) entry which is preliminary data.</text>
</comment>
<dbReference type="SUPFAM" id="SSF52540">
    <property type="entry name" value="P-loop containing nucleoside triphosphate hydrolases"/>
    <property type="match status" value="1"/>
</dbReference>
<evidence type="ECO:0000256" key="5">
    <source>
        <dbReference type="ARBA" id="ARBA00022970"/>
    </source>
</evidence>
<dbReference type="InterPro" id="IPR017871">
    <property type="entry name" value="ABC_transporter-like_CS"/>
</dbReference>
<dbReference type="CDD" id="cd03224">
    <property type="entry name" value="ABC_TM1139_LivF_branched"/>
    <property type="match status" value="1"/>
</dbReference>
<keyword evidence="5" id="KW-0029">Amino-acid transport</keyword>
<dbReference type="PANTHER" id="PTHR43820:SF4">
    <property type="entry name" value="HIGH-AFFINITY BRANCHED-CHAIN AMINO ACID TRANSPORT ATP-BINDING PROTEIN LIVF"/>
    <property type="match status" value="1"/>
</dbReference>
<dbReference type="Proteomes" id="UP000295066">
    <property type="component" value="Unassembled WGS sequence"/>
</dbReference>
<sequence length="235" mass="25532">MTVLRVDSLHVHYGTIHAVQGISFSLEEREIVSIVGSNGAGKSTVMWTLAGVAERSGGTVDLFGKPLPSKPHEVVARGLALVPERRRLFSALTVEENLVMGAYRRKKDEGIAEDLERCFRLFPILKQRLKQRSGTLSGGEQQMLAISRALMGSPRILLLDEPSLGLAPIVVDTLMETILQIRDAGMTVLLVEQNATQALEISDRGYILEAGRFIKSGSGPELAGDPEIIRAYLGG</sequence>
<dbReference type="GO" id="GO:0015807">
    <property type="term" value="P:L-amino acid transport"/>
    <property type="evidence" value="ECO:0007669"/>
    <property type="project" value="TreeGrafter"/>
</dbReference>
<dbReference type="EMBL" id="SORI01000013">
    <property type="protein sequence ID" value="TDY59482.1"/>
    <property type="molecule type" value="Genomic_DNA"/>
</dbReference>
<gene>
    <name evidence="7" type="ORF">C8D99_11360</name>
</gene>
<keyword evidence="3" id="KW-0547">Nucleotide-binding</keyword>
<protein>
    <submittedName>
        <fullName evidence="7">Branched-chain amino acid transport system ATP-binding protein</fullName>
    </submittedName>
</protein>
<dbReference type="GO" id="GO:0016887">
    <property type="term" value="F:ATP hydrolysis activity"/>
    <property type="evidence" value="ECO:0007669"/>
    <property type="project" value="InterPro"/>
</dbReference>
<dbReference type="PROSITE" id="PS00211">
    <property type="entry name" value="ABC_TRANSPORTER_1"/>
    <property type="match status" value="1"/>
</dbReference>
<dbReference type="SMART" id="SM00382">
    <property type="entry name" value="AAA"/>
    <property type="match status" value="1"/>
</dbReference>
<dbReference type="RefSeq" id="WP_133958018.1">
    <property type="nucleotide sequence ID" value="NZ_SORI01000013.1"/>
</dbReference>
<name>A0A4R8M5H7_9BACT</name>
<keyword evidence="8" id="KW-1185">Reference proteome</keyword>
<dbReference type="PANTHER" id="PTHR43820">
    <property type="entry name" value="HIGH-AFFINITY BRANCHED-CHAIN AMINO ACID TRANSPORT ATP-BINDING PROTEIN LIVF"/>
    <property type="match status" value="1"/>
</dbReference>
<feature type="domain" description="ABC transporter" evidence="6">
    <location>
        <begin position="4"/>
        <end position="235"/>
    </location>
</feature>
<dbReference type="PROSITE" id="PS50893">
    <property type="entry name" value="ABC_TRANSPORTER_2"/>
    <property type="match status" value="1"/>
</dbReference>
<dbReference type="InterPro" id="IPR052156">
    <property type="entry name" value="BCAA_Transport_ATP-bd_LivF"/>
</dbReference>
<keyword evidence="4 7" id="KW-0067">ATP-binding</keyword>
<organism evidence="7 8">
    <name type="scientific">Aminivibrio pyruvatiphilus</name>
    <dbReference type="NCBI Taxonomy" id="1005740"/>
    <lineage>
        <taxon>Bacteria</taxon>
        <taxon>Thermotogati</taxon>
        <taxon>Synergistota</taxon>
        <taxon>Synergistia</taxon>
        <taxon>Synergistales</taxon>
        <taxon>Aminobacteriaceae</taxon>
        <taxon>Aminivibrio</taxon>
    </lineage>
</organism>
<evidence type="ECO:0000256" key="1">
    <source>
        <dbReference type="ARBA" id="ARBA00005417"/>
    </source>
</evidence>
<evidence type="ECO:0000256" key="3">
    <source>
        <dbReference type="ARBA" id="ARBA00022741"/>
    </source>
</evidence>
<evidence type="ECO:0000256" key="2">
    <source>
        <dbReference type="ARBA" id="ARBA00022448"/>
    </source>
</evidence>
<dbReference type="Pfam" id="PF00005">
    <property type="entry name" value="ABC_tran"/>
    <property type="match status" value="1"/>
</dbReference>
<comment type="similarity">
    <text evidence="1">Belongs to the ABC transporter superfamily.</text>
</comment>
<dbReference type="InterPro" id="IPR003439">
    <property type="entry name" value="ABC_transporter-like_ATP-bd"/>
</dbReference>
<proteinExistence type="inferred from homology"/>
<reference evidence="7 8" key="1">
    <citation type="submission" date="2019-03" db="EMBL/GenBank/DDBJ databases">
        <title>Genomic Encyclopedia of Type Strains, Phase IV (KMG-IV): sequencing the most valuable type-strain genomes for metagenomic binning, comparative biology and taxonomic classification.</title>
        <authorList>
            <person name="Goeker M."/>
        </authorList>
    </citation>
    <scope>NUCLEOTIDE SEQUENCE [LARGE SCALE GENOMIC DNA]</scope>
    <source>
        <strain evidence="7 8">DSM 25964</strain>
    </source>
</reference>
<evidence type="ECO:0000313" key="8">
    <source>
        <dbReference type="Proteomes" id="UP000295066"/>
    </source>
</evidence>
<dbReference type="InterPro" id="IPR003593">
    <property type="entry name" value="AAA+_ATPase"/>
</dbReference>
<dbReference type="GO" id="GO:0015658">
    <property type="term" value="F:branched-chain amino acid transmembrane transporter activity"/>
    <property type="evidence" value="ECO:0007669"/>
    <property type="project" value="TreeGrafter"/>
</dbReference>